<comment type="similarity">
    <text evidence="1">Belongs to the 4-oxalocrotonate tautomerase family.</text>
</comment>
<feature type="domain" description="4-oxalocrotonate tautomerase-like" evidence="3">
    <location>
        <begin position="2"/>
        <end position="59"/>
    </location>
</feature>
<dbReference type="EMBL" id="BAABCM010000001">
    <property type="protein sequence ID" value="GAA3800714.1"/>
    <property type="molecule type" value="Genomic_DNA"/>
</dbReference>
<organism evidence="4 5">
    <name type="scientific">Amycolatopsis tucumanensis</name>
    <dbReference type="NCBI Taxonomy" id="401106"/>
    <lineage>
        <taxon>Bacteria</taxon>
        <taxon>Bacillati</taxon>
        <taxon>Actinomycetota</taxon>
        <taxon>Actinomycetes</taxon>
        <taxon>Pseudonocardiales</taxon>
        <taxon>Pseudonocardiaceae</taxon>
        <taxon>Amycolatopsis</taxon>
    </lineage>
</organism>
<comment type="caution">
    <text evidence="4">The sequence shown here is derived from an EMBL/GenBank/DDBJ whole genome shotgun (WGS) entry which is preliminary data.</text>
</comment>
<dbReference type="InterPro" id="IPR004370">
    <property type="entry name" value="4-OT-like_dom"/>
</dbReference>
<protein>
    <submittedName>
        <fullName evidence="4">4-oxalocrotonate tautomerase</fullName>
    </submittedName>
</protein>
<keyword evidence="2" id="KW-0413">Isomerase</keyword>
<sequence>MPLIQVTLVEGRSPEQLRALGEALTIAAEQAIGAKRQSIRVVLTECKPEHWFIAGDSMAHLRDTGAR</sequence>
<dbReference type="RefSeq" id="WP_020419092.1">
    <property type="nucleotide sequence ID" value="NZ_BAABCM010000001.1"/>
</dbReference>
<proteinExistence type="inferred from homology"/>
<dbReference type="PANTHER" id="PTHR35530:SF1">
    <property type="entry name" value="2-HYDROXYMUCONATE TAUTOMERASE"/>
    <property type="match status" value="1"/>
</dbReference>
<accession>A0ABP7HSK9</accession>
<dbReference type="PANTHER" id="PTHR35530">
    <property type="entry name" value="TAUTOMERASE-RELATED"/>
    <property type="match status" value="1"/>
</dbReference>
<dbReference type="InterPro" id="IPR014347">
    <property type="entry name" value="Tautomerase/MIF_sf"/>
</dbReference>
<evidence type="ECO:0000259" key="3">
    <source>
        <dbReference type="Pfam" id="PF01361"/>
    </source>
</evidence>
<evidence type="ECO:0000256" key="1">
    <source>
        <dbReference type="ARBA" id="ARBA00006723"/>
    </source>
</evidence>
<gene>
    <name evidence="4" type="ORF">GCM10022380_17680</name>
</gene>
<evidence type="ECO:0000313" key="5">
    <source>
        <dbReference type="Proteomes" id="UP001501624"/>
    </source>
</evidence>
<evidence type="ECO:0000256" key="2">
    <source>
        <dbReference type="ARBA" id="ARBA00023235"/>
    </source>
</evidence>
<keyword evidence="5" id="KW-1185">Reference proteome</keyword>
<dbReference type="SUPFAM" id="SSF55331">
    <property type="entry name" value="Tautomerase/MIF"/>
    <property type="match status" value="1"/>
</dbReference>
<reference evidence="5" key="1">
    <citation type="journal article" date="2019" name="Int. J. Syst. Evol. Microbiol.">
        <title>The Global Catalogue of Microorganisms (GCM) 10K type strain sequencing project: providing services to taxonomists for standard genome sequencing and annotation.</title>
        <authorList>
            <consortium name="The Broad Institute Genomics Platform"/>
            <consortium name="The Broad Institute Genome Sequencing Center for Infectious Disease"/>
            <person name="Wu L."/>
            <person name="Ma J."/>
        </authorList>
    </citation>
    <scope>NUCLEOTIDE SEQUENCE [LARGE SCALE GENOMIC DNA]</scope>
    <source>
        <strain evidence="5">JCM 17017</strain>
    </source>
</reference>
<dbReference type="Pfam" id="PF01361">
    <property type="entry name" value="Tautomerase"/>
    <property type="match status" value="1"/>
</dbReference>
<dbReference type="Gene3D" id="3.30.429.10">
    <property type="entry name" value="Macrophage Migration Inhibitory Factor"/>
    <property type="match status" value="1"/>
</dbReference>
<name>A0ABP7HSK9_9PSEU</name>
<dbReference type="Proteomes" id="UP001501624">
    <property type="component" value="Unassembled WGS sequence"/>
</dbReference>
<evidence type="ECO:0000313" key="4">
    <source>
        <dbReference type="EMBL" id="GAA3800714.1"/>
    </source>
</evidence>